<name>A0A0F9C7N7_9ZZZZ</name>
<evidence type="ECO:0000256" key="1">
    <source>
        <dbReference type="SAM" id="Phobius"/>
    </source>
</evidence>
<organism evidence="2">
    <name type="scientific">marine sediment metagenome</name>
    <dbReference type="NCBI Taxonomy" id="412755"/>
    <lineage>
        <taxon>unclassified sequences</taxon>
        <taxon>metagenomes</taxon>
        <taxon>ecological metagenomes</taxon>
    </lineage>
</organism>
<proteinExistence type="predicted"/>
<feature type="non-terminal residue" evidence="2">
    <location>
        <position position="58"/>
    </location>
</feature>
<comment type="caution">
    <text evidence="2">The sequence shown here is derived from an EMBL/GenBank/DDBJ whole genome shotgun (WGS) entry which is preliminary data.</text>
</comment>
<protein>
    <submittedName>
        <fullName evidence="2">Uncharacterized protein</fullName>
    </submittedName>
</protein>
<sequence>MKKRGSFNYNYFMNNRAQVTIFIIIAIIIIVAGVFLYLFFPQIQTTFIEEKNPPGFIE</sequence>
<keyword evidence="1" id="KW-0472">Membrane</keyword>
<dbReference type="EMBL" id="LAZR01048113">
    <property type="protein sequence ID" value="KKK92676.1"/>
    <property type="molecule type" value="Genomic_DNA"/>
</dbReference>
<feature type="transmembrane region" description="Helical" evidence="1">
    <location>
        <begin position="21"/>
        <end position="40"/>
    </location>
</feature>
<dbReference type="AlphaFoldDB" id="A0A0F9C7N7"/>
<reference evidence="2" key="1">
    <citation type="journal article" date="2015" name="Nature">
        <title>Complex archaea that bridge the gap between prokaryotes and eukaryotes.</title>
        <authorList>
            <person name="Spang A."/>
            <person name="Saw J.H."/>
            <person name="Jorgensen S.L."/>
            <person name="Zaremba-Niedzwiedzka K."/>
            <person name="Martijn J."/>
            <person name="Lind A.E."/>
            <person name="van Eijk R."/>
            <person name="Schleper C."/>
            <person name="Guy L."/>
            <person name="Ettema T.J."/>
        </authorList>
    </citation>
    <scope>NUCLEOTIDE SEQUENCE</scope>
</reference>
<evidence type="ECO:0000313" key="2">
    <source>
        <dbReference type="EMBL" id="KKK92676.1"/>
    </source>
</evidence>
<accession>A0A0F9C7N7</accession>
<gene>
    <name evidence="2" type="ORF">LCGC14_2700560</name>
</gene>
<keyword evidence="1" id="KW-1133">Transmembrane helix</keyword>
<keyword evidence="1" id="KW-0812">Transmembrane</keyword>